<organism evidence="6 7">
    <name type="scientific">Perca fluviatilis</name>
    <name type="common">European perch</name>
    <dbReference type="NCBI Taxonomy" id="8168"/>
    <lineage>
        <taxon>Eukaryota</taxon>
        <taxon>Metazoa</taxon>
        <taxon>Chordata</taxon>
        <taxon>Craniata</taxon>
        <taxon>Vertebrata</taxon>
        <taxon>Euteleostomi</taxon>
        <taxon>Actinopterygii</taxon>
        <taxon>Neopterygii</taxon>
        <taxon>Teleostei</taxon>
        <taxon>Neoteleostei</taxon>
        <taxon>Acanthomorphata</taxon>
        <taxon>Eupercaria</taxon>
        <taxon>Perciformes</taxon>
        <taxon>Percoidei</taxon>
        <taxon>Percidae</taxon>
        <taxon>Percinae</taxon>
        <taxon>Perca</taxon>
    </lineage>
</organism>
<dbReference type="GO" id="GO:0033260">
    <property type="term" value="P:nuclear DNA replication"/>
    <property type="evidence" value="ECO:0007669"/>
    <property type="project" value="TreeGrafter"/>
</dbReference>
<reference evidence="6 7" key="1">
    <citation type="submission" date="2019-06" db="EMBL/GenBank/DDBJ databases">
        <title>A chromosome-scale genome assembly of the European perch, Perca fluviatilis.</title>
        <authorList>
            <person name="Roques C."/>
            <person name="Zahm M."/>
            <person name="Cabau C."/>
            <person name="Klopp C."/>
            <person name="Bouchez O."/>
            <person name="Donnadieu C."/>
            <person name="Kuhl H."/>
            <person name="Gislard M."/>
            <person name="Guendouz S."/>
            <person name="Journot L."/>
            <person name="Haffray P."/>
            <person name="Bestin A."/>
            <person name="Morvezen R."/>
            <person name="Feron R."/>
            <person name="Wen M."/>
            <person name="Jouanno E."/>
            <person name="Herpin A."/>
            <person name="Schartl M."/>
            <person name="Postlethwait J."/>
            <person name="Schaerlinger B."/>
            <person name="Chardard D."/>
            <person name="Lecocq T."/>
            <person name="Poncet C."/>
            <person name="Jaffrelo L."/>
            <person name="Lampietro C."/>
            <person name="Guiguen Y."/>
        </authorList>
    </citation>
    <scope>NUCLEOTIDE SEQUENCE [LARGE SCALE GENOMIC DNA]</scope>
    <source>
        <tissue evidence="6">Blood</tissue>
    </source>
</reference>
<evidence type="ECO:0008006" key="8">
    <source>
        <dbReference type="Google" id="ProtNLM"/>
    </source>
</evidence>
<dbReference type="Proteomes" id="UP000465112">
    <property type="component" value="Chromosome 6"/>
</dbReference>
<keyword evidence="3" id="KW-0539">Nucleus</keyword>
<comment type="subcellular location">
    <subcellularLocation>
        <location evidence="1">Nucleus</location>
    </subcellularLocation>
</comment>
<keyword evidence="2" id="KW-0217">Developmental protein</keyword>
<evidence type="ECO:0000256" key="5">
    <source>
        <dbReference type="SAM" id="MobiDB-lite"/>
    </source>
</evidence>
<dbReference type="PANTHER" id="PTHR12972">
    <property type="entry name" value="DOWNSTREAM NEIGHBOR OF SON"/>
    <property type="match status" value="1"/>
</dbReference>
<feature type="region of interest" description="Disordered" evidence="5">
    <location>
        <begin position="64"/>
        <end position="134"/>
    </location>
</feature>
<comment type="similarity">
    <text evidence="4">Belongs to the DONSON family.</text>
</comment>
<dbReference type="PRINTS" id="PR02064">
    <property type="entry name" value="DONSON"/>
</dbReference>
<evidence type="ECO:0000256" key="2">
    <source>
        <dbReference type="ARBA" id="ARBA00022473"/>
    </source>
</evidence>
<evidence type="ECO:0000313" key="6">
    <source>
        <dbReference type="EMBL" id="KAF1388737.1"/>
    </source>
</evidence>
<accession>A0A6A5EHE1</accession>
<evidence type="ECO:0000256" key="1">
    <source>
        <dbReference type="ARBA" id="ARBA00004123"/>
    </source>
</evidence>
<feature type="region of interest" description="Disordered" evidence="5">
    <location>
        <begin position="422"/>
        <end position="460"/>
    </location>
</feature>
<keyword evidence="7" id="KW-1185">Reference proteome</keyword>
<name>A0A6A5EHE1_PERFL</name>
<dbReference type="EMBL" id="VHII01000006">
    <property type="protein sequence ID" value="KAF1388737.1"/>
    <property type="molecule type" value="Genomic_DNA"/>
</dbReference>
<sequence length="663" mass="73631">MGMSLGIERCIRRKRNTSVNTYVSTLRAKSVQYGRRAITKQQQLSVGVSCRLFRPTYPLRMSQQAGYSPSFKRPADIMRMRRKRSRSEAGQGSTGSPGQSDSFPAAGVRPFSPGPLFSSHPRSGGKRRNPFANIENTYSPKKKCLVYDEEAADTSYKMKTWTDKEGHDEDMSTETRGSLTLSERLTEAEQQEHVFSKKRLFSGDDSLFDEEEEEVKAPLLKSPQAIAPASISPPVCSEYPADWSLKTRLLFTSPLTLSWAEHPRAQEEAAGLSQHCRAHFLSLPHSLQDPRVCPELRCAFQQSLVYWQHPSLPWISLFPRINADRNFTGKSTPWAQDRALQQSLMTEWSVSLSSLYSLLKARLCPYFYLCSYQLTVLFRAAGLGGSSSITAFISPTTRGLREAMKAEGIEFSLPLVEKRRRRSSKEQPKLNEEMECCELNEGEDSPAADDEEDGDDEDGSFSWLKEMGVQDKIKKPDSISIQLRKEGQTVCVDHRPESLVCVDGSHTFTLINFLMSCKSLVAAAGSQAGLPPTLLAPCAFRGAAMQTLKARSVNVKSQVGSTFQNISSLEITGPILPSSLHAITNLLRPAQKGNFSAALYTHTPTAVMNSHTPTLQQSPVESVDLSGCGLHPASLQQLQQTSGLGKMALTHLYMNNYSYTWKN</sequence>
<gene>
    <name evidence="6" type="ORF">PFLUV_G00065740</name>
</gene>
<evidence type="ECO:0000256" key="4">
    <source>
        <dbReference type="ARBA" id="ARBA00025806"/>
    </source>
</evidence>
<dbReference type="GO" id="GO:0005634">
    <property type="term" value="C:nucleus"/>
    <property type="evidence" value="ECO:0007669"/>
    <property type="project" value="UniProtKB-SubCell"/>
</dbReference>
<comment type="caution">
    <text evidence="6">The sequence shown here is derived from an EMBL/GenBank/DDBJ whole genome shotgun (WGS) entry which is preliminary data.</text>
</comment>
<dbReference type="PANTHER" id="PTHR12972:SF0">
    <property type="entry name" value="PROTEIN DOWNSTREAM NEIGHBOR OF SON"/>
    <property type="match status" value="1"/>
</dbReference>
<dbReference type="AlphaFoldDB" id="A0A6A5EHE1"/>
<evidence type="ECO:0000256" key="3">
    <source>
        <dbReference type="ARBA" id="ARBA00023242"/>
    </source>
</evidence>
<proteinExistence type="inferred from homology"/>
<protein>
    <recommendedName>
        <fullName evidence="8">Downstream neighbor of SON</fullName>
    </recommendedName>
</protein>
<dbReference type="InterPro" id="IPR024861">
    <property type="entry name" value="Donson"/>
</dbReference>
<evidence type="ECO:0000313" key="7">
    <source>
        <dbReference type="Proteomes" id="UP000465112"/>
    </source>
</evidence>
<feature type="compositionally biased region" description="Acidic residues" evidence="5">
    <location>
        <begin position="433"/>
        <end position="459"/>
    </location>
</feature>
<feature type="compositionally biased region" description="Polar residues" evidence="5">
    <location>
        <begin position="88"/>
        <end position="102"/>
    </location>
</feature>